<organism evidence="2 3">
    <name type="scientific">Sus scrofa</name>
    <name type="common">Pig</name>
    <dbReference type="NCBI Taxonomy" id="9823"/>
    <lineage>
        <taxon>Eukaryota</taxon>
        <taxon>Metazoa</taxon>
        <taxon>Chordata</taxon>
        <taxon>Craniata</taxon>
        <taxon>Vertebrata</taxon>
        <taxon>Euteleostomi</taxon>
        <taxon>Mammalia</taxon>
        <taxon>Eutheria</taxon>
        <taxon>Laurasiatheria</taxon>
        <taxon>Artiodactyla</taxon>
        <taxon>Suina</taxon>
        <taxon>Suidae</taxon>
        <taxon>Sus</taxon>
    </lineage>
</organism>
<keyword evidence="1" id="KW-0472">Membrane</keyword>
<keyword evidence="3" id="KW-1185">Reference proteome</keyword>
<protein>
    <submittedName>
        <fullName evidence="2">Uncharacterized protein</fullName>
    </submittedName>
</protein>
<dbReference type="Ensembl" id="ENSSSCT00000071067.2">
    <property type="protein sequence ID" value="ENSSSCP00000061422.1"/>
    <property type="gene ID" value="ENSSSCG00000042766.2"/>
</dbReference>
<accession>A0A5G2QAK2</accession>
<reference evidence="2" key="3">
    <citation type="submission" date="2025-08" db="UniProtKB">
        <authorList>
            <consortium name="Ensembl"/>
        </authorList>
    </citation>
    <scope>IDENTIFICATION</scope>
</reference>
<evidence type="ECO:0000256" key="1">
    <source>
        <dbReference type="SAM" id="Phobius"/>
    </source>
</evidence>
<evidence type="ECO:0000313" key="2">
    <source>
        <dbReference type="Ensembl" id="ENSSSCP00000061422.1"/>
    </source>
</evidence>
<evidence type="ECO:0000313" key="3">
    <source>
        <dbReference type="Proteomes" id="UP000008227"/>
    </source>
</evidence>
<dbReference type="Bgee" id="ENSSSCG00000042766">
    <property type="expression patterns" value="Expressed in stomach and 26 other cell types or tissues"/>
</dbReference>
<proteinExistence type="predicted"/>
<dbReference type="AlphaFoldDB" id="A0A5G2QAK2"/>
<reference evidence="3" key="1">
    <citation type="submission" date="2009-11" db="EMBL/GenBank/DDBJ databases">
        <authorList>
            <consortium name="Porcine genome sequencing project"/>
        </authorList>
    </citation>
    <scope>NUCLEOTIDE SEQUENCE [LARGE SCALE GENOMIC DNA]</scope>
    <source>
        <strain evidence="3">Duroc</strain>
    </source>
</reference>
<keyword evidence="1" id="KW-1133">Transmembrane helix</keyword>
<reference evidence="2" key="4">
    <citation type="submission" date="2025-09" db="UniProtKB">
        <authorList>
            <consortium name="Ensembl"/>
        </authorList>
    </citation>
    <scope>IDENTIFICATION</scope>
</reference>
<reference evidence="2" key="2">
    <citation type="journal article" date="2020" name="Gigascience">
        <title>An improved pig reference genome sequence to enable pig genetics and genomics research.</title>
        <authorList>
            <person name="Warr A."/>
            <person name="Affara N."/>
            <person name="Aken B."/>
            <person name="Beiki H."/>
            <person name="Bickhart D.M."/>
            <person name="Billis K."/>
            <person name="Chow W."/>
            <person name="Eory L."/>
            <person name="Finlayson H.A."/>
            <person name="Flicek P."/>
            <person name="Giron C.G."/>
            <person name="Griffin D.K."/>
            <person name="Hall R."/>
            <person name="Hannum G."/>
            <person name="Hourlier T."/>
            <person name="Howe K."/>
            <person name="Hume D.A."/>
            <person name="Izuogu O."/>
            <person name="Kim K."/>
            <person name="Koren S."/>
            <person name="Liu H."/>
            <person name="Manchanda N."/>
            <person name="Martin F.J."/>
            <person name="Nonneman D.J."/>
            <person name="O'Connor R.E."/>
            <person name="Phillippy A.M."/>
            <person name="Rohrer G.A."/>
            <person name="Rosen B.D."/>
            <person name="Rund L.A."/>
            <person name="Sargent C.A."/>
            <person name="Schook L.B."/>
            <person name="Schroeder S.G."/>
            <person name="Schwartz A.S."/>
            <person name="Skinner B.M."/>
            <person name="Talbot R."/>
            <person name="Tseng E."/>
            <person name="Tuggle C.K."/>
            <person name="Watson M."/>
            <person name="Smith T.P.L."/>
            <person name="Archibald A.L."/>
        </authorList>
    </citation>
    <scope>NUCLEOTIDE SEQUENCE [LARGE SCALE GENOMIC DNA]</scope>
    <source>
        <strain evidence="2">Duroc</strain>
    </source>
</reference>
<dbReference type="InParanoid" id="A0A5G2QAK2"/>
<name>A0A5G2QAK2_PIG</name>
<dbReference type="GeneTree" id="ENSGT01000000214749"/>
<keyword evidence="1" id="KW-0812">Transmembrane</keyword>
<dbReference type="Proteomes" id="UP000008227">
    <property type="component" value="Chromosome 2"/>
</dbReference>
<sequence length="127" mass="14561">MYHIFLIYSSVNGHLGCFHVFVIMKGDAVNIRVHVSFSVRVLSGYMHRSGIAGSYGSSVFGFLRYFHTLFHSGCTNLHSHQRCSRVPFSPHPFQHLLFVDLLMMAILVPHWPLIAPHYSFDLHFSNN</sequence>
<feature type="transmembrane region" description="Helical" evidence="1">
    <location>
        <begin position="95"/>
        <end position="114"/>
    </location>
</feature>